<dbReference type="HAMAP" id="MF_00911">
    <property type="entry name" value="FtsQ_subfam"/>
    <property type="match status" value="1"/>
</dbReference>
<evidence type="ECO:0000313" key="12">
    <source>
        <dbReference type="EMBL" id="QIK38376.1"/>
    </source>
</evidence>
<comment type="similarity">
    <text evidence="9">Belongs to the FtsQ/DivIB family. FtsQ subfamily.</text>
</comment>
<dbReference type="Proteomes" id="UP000502699">
    <property type="component" value="Chromosome"/>
</dbReference>
<dbReference type="RefSeq" id="WP_166271135.1">
    <property type="nucleotide sequence ID" value="NZ_CP048029.1"/>
</dbReference>
<comment type="function">
    <text evidence="9">Essential cell division protein. May link together the upstream cell division proteins, which are predominantly cytoplasmic, with the downstream cell division proteins, which are predominantly periplasmic. May control correct divisome assembly.</text>
</comment>
<dbReference type="InterPro" id="IPR013685">
    <property type="entry name" value="POTRA_FtsQ_type"/>
</dbReference>
<feature type="domain" description="POTRA" evidence="11">
    <location>
        <begin position="50"/>
        <end position="119"/>
    </location>
</feature>
<keyword evidence="3 9" id="KW-0997">Cell inner membrane</keyword>
<evidence type="ECO:0000259" key="11">
    <source>
        <dbReference type="PROSITE" id="PS51779"/>
    </source>
</evidence>
<dbReference type="InterPro" id="IPR026579">
    <property type="entry name" value="FtsQ"/>
</dbReference>
<keyword evidence="7 9" id="KW-0472">Membrane</keyword>
<dbReference type="InterPro" id="IPR034746">
    <property type="entry name" value="POTRA"/>
</dbReference>
<reference evidence="13" key="1">
    <citation type="submission" date="2020-01" db="EMBL/GenBank/DDBJ databases">
        <title>Caldichromatium gen. nov., sp. nov., a thermophilic purple sulfur bacterium member of the family Chromatiaceae isolated from Nakabusa hot spring, Japan.</title>
        <authorList>
            <person name="Saini M.K."/>
            <person name="Hanada S."/>
            <person name="Tank M."/>
        </authorList>
    </citation>
    <scope>NUCLEOTIDE SEQUENCE [LARGE SCALE GENOMIC DNA]</scope>
    <source>
        <strain evidence="13">No.7</strain>
    </source>
</reference>
<keyword evidence="5 9" id="KW-0812">Transmembrane</keyword>
<keyword evidence="6 9" id="KW-1133">Transmembrane helix</keyword>
<dbReference type="GO" id="GO:0032153">
    <property type="term" value="C:cell division site"/>
    <property type="evidence" value="ECO:0007669"/>
    <property type="project" value="UniProtKB-UniRule"/>
</dbReference>
<dbReference type="Gene3D" id="3.40.50.11690">
    <property type="entry name" value="Cell division protein FtsQ/DivIB"/>
    <property type="match status" value="1"/>
</dbReference>
<dbReference type="InterPro" id="IPR005548">
    <property type="entry name" value="Cell_div_FtsQ/DivIB_C"/>
</dbReference>
<evidence type="ECO:0000256" key="7">
    <source>
        <dbReference type="ARBA" id="ARBA00023136"/>
    </source>
</evidence>
<dbReference type="KEGG" id="cjap:GWK36_10740"/>
<name>A0A6G7VES9_9GAMM</name>
<dbReference type="Pfam" id="PF08478">
    <property type="entry name" value="POTRA_1"/>
    <property type="match status" value="1"/>
</dbReference>
<comment type="subcellular location">
    <subcellularLocation>
        <location evidence="9">Cell inner membrane</location>
        <topology evidence="9">Single-pass type II membrane protein</topology>
    </subcellularLocation>
    <subcellularLocation>
        <location evidence="1">Membrane</location>
    </subcellularLocation>
    <text evidence="9">Localizes to the division septum.</text>
</comment>
<dbReference type="PANTHER" id="PTHR35851">
    <property type="entry name" value="CELL DIVISION PROTEIN FTSQ"/>
    <property type="match status" value="1"/>
</dbReference>
<feature type="transmembrane region" description="Helical" evidence="9">
    <location>
        <begin position="25"/>
        <end position="43"/>
    </location>
</feature>
<dbReference type="Gene3D" id="3.10.20.310">
    <property type="entry name" value="membrane protein fhac"/>
    <property type="match status" value="1"/>
</dbReference>
<dbReference type="GO" id="GO:0006629">
    <property type="term" value="P:lipid metabolic process"/>
    <property type="evidence" value="ECO:0007669"/>
    <property type="project" value="InterPro"/>
</dbReference>
<dbReference type="InterPro" id="IPR001711">
    <property type="entry name" value="PLipase_C_Pinositol-sp_Y"/>
</dbReference>
<dbReference type="GO" id="GO:0004435">
    <property type="term" value="F:phosphatidylinositol-4,5-bisphosphate phospholipase C activity"/>
    <property type="evidence" value="ECO:0007669"/>
    <property type="project" value="InterPro"/>
</dbReference>
<accession>A0A6G7VES9</accession>
<evidence type="ECO:0000256" key="3">
    <source>
        <dbReference type="ARBA" id="ARBA00022519"/>
    </source>
</evidence>
<keyword evidence="8 9" id="KW-0131">Cell cycle</keyword>
<keyword evidence="13" id="KW-1185">Reference proteome</keyword>
<evidence type="ECO:0000313" key="13">
    <source>
        <dbReference type="Proteomes" id="UP000502699"/>
    </source>
</evidence>
<evidence type="ECO:0000256" key="5">
    <source>
        <dbReference type="ARBA" id="ARBA00022692"/>
    </source>
</evidence>
<organism evidence="12 13">
    <name type="scientific">Caldichromatium japonicum</name>
    <dbReference type="NCBI Taxonomy" id="2699430"/>
    <lineage>
        <taxon>Bacteria</taxon>
        <taxon>Pseudomonadati</taxon>
        <taxon>Pseudomonadota</taxon>
        <taxon>Gammaproteobacteria</taxon>
        <taxon>Chromatiales</taxon>
        <taxon>Chromatiaceae</taxon>
        <taxon>Caldichromatium</taxon>
    </lineage>
</organism>
<evidence type="ECO:0000256" key="1">
    <source>
        <dbReference type="ARBA" id="ARBA00004370"/>
    </source>
</evidence>
<evidence type="ECO:0000256" key="9">
    <source>
        <dbReference type="HAMAP-Rule" id="MF_00911"/>
    </source>
</evidence>
<proteinExistence type="inferred from homology"/>
<dbReference type="GO" id="GO:0043093">
    <property type="term" value="P:FtsZ-dependent cytokinesis"/>
    <property type="evidence" value="ECO:0007669"/>
    <property type="project" value="UniProtKB-UniRule"/>
</dbReference>
<protein>
    <recommendedName>
        <fullName evidence="9">Cell division protein FtsQ</fullName>
    </recommendedName>
</protein>
<evidence type="ECO:0000259" key="10">
    <source>
        <dbReference type="PROSITE" id="PS50008"/>
    </source>
</evidence>
<dbReference type="GO" id="GO:0035556">
    <property type="term" value="P:intracellular signal transduction"/>
    <property type="evidence" value="ECO:0007669"/>
    <property type="project" value="InterPro"/>
</dbReference>
<dbReference type="InterPro" id="IPR045335">
    <property type="entry name" value="FtsQ_C_sf"/>
</dbReference>
<feature type="domain" description="PI-PLC Y-box" evidence="10">
    <location>
        <begin position="104"/>
        <end position="126"/>
    </location>
</feature>
<dbReference type="Pfam" id="PF03799">
    <property type="entry name" value="FtsQ_DivIB_C"/>
    <property type="match status" value="1"/>
</dbReference>
<dbReference type="PROSITE" id="PS50008">
    <property type="entry name" value="PIPLC_Y_DOMAIN"/>
    <property type="match status" value="1"/>
</dbReference>
<evidence type="ECO:0000256" key="4">
    <source>
        <dbReference type="ARBA" id="ARBA00022618"/>
    </source>
</evidence>
<dbReference type="PANTHER" id="PTHR35851:SF1">
    <property type="entry name" value="CELL DIVISION PROTEIN FTSQ"/>
    <property type="match status" value="1"/>
</dbReference>
<dbReference type="AlphaFoldDB" id="A0A6G7VES9"/>
<sequence length="263" mass="29207">MIGQPTRPAGLGTVSASAGQGRLRALLGLLILATLAGLGWLLIHWEPRLLPIRVIQIEGGIHHYSSQQLQERLTQRLQGGILTADLRALKDAAEDLPWIAHASLRRVWPDTLRVTIEEYRPIARWNRDGLVTAEGVVFRPQGAGAQVNLPLLEGEDKRASEVVMRYLQWQTALGRIGQGIQRLGVDARGDWRLTLASGVELRLGTTQIEERLARYLASARQLEAVGRPATVDLRYSNGFSVKWAPQADTRVRMDPQRVARMGQ</sequence>
<dbReference type="GO" id="GO:0005886">
    <property type="term" value="C:plasma membrane"/>
    <property type="evidence" value="ECO:0007669"/>
    <property type="project" value="UniProtKB-SubCell"/>
</dbReference>
<gene>
    <name evidence="9" type="primary">ftsQ</name>
    <name evidence="12" type="ORF">GWK36_10740</name>
</gene>
<comment type="subunit">
    <text evidence="9">Part of a complex composed of FtsB, FtsL and FtsQ.</text>
</comment>
<dbReference type="PROSITE" id="PS51779">
    <property type="entry name" value="POTRA"/>
    <property type="match status" value="1"/>
</dbReference>
<evidence type="ECO:0000256" key="6">
    <source>
        <dbReference type="ARBA" id="ARBA00022989"/>
    </source>
</evidence>
<evidence type="ECO:0000256" key="8">
    <source>
        <dbReference type="ARBA" id="ARBA00023306"/>
    </source>
</evidence>
<keyword evidence="4 9" id="KW-0132">Cell division</keyword>
<dbReference type="EMBL" id="CP048029">
    <property type="protein sequence ID" value="QIK38376.1"/>
    <property type="molecule type" value="Genomic_DNA"/>
</dbReference>
<keyword evidence="2 9" id="KW-1003">Cell membrane</keyword>
<dbReference type="GO" id="GO:0090529">
    <property type="term" value="P:cell septum assembly"/>
    <property type="evidence" value="ECO:0007669"/>
    <property type="project" value="InterPro"/>
</dbReference>
<evidence type="ECO:0000256" key="2">
    <source>
        <dbReference type="ARBA" id="ARBA00022475"/>
    </source>
</evidence>